<dbReference type="InterPro" id="IPR050570">
    <property type="entry name" value="Cell_wall_metabolism_enzyme"/>
</dbReference>
<feature type="coiled-coil region" evidence="1">
    <location>
        <begin position="513"/>
        <end position="540"/>
    </location>
</feature>
<keyword evidence="4" id="KW-1185">Reference proteome</keyword>
<organism evidence="3 4">
    <name type="scientific">Lysinibacillus pakistanensis</name>
    <dbReference type="NCBI Taxonomy" id="759811"/>
    <lineage>
        <taxon>Bacteria</taxon>
        <taxon>Bacillati</taxon>
        <taxon>Bacillota</taxon>
        <taxon>Bacilli</taxon>
        <taxon>Bacillales</taxon>
        <taxon>Bacillaceae</taxon>
        <taxon>Lysinibacillus</taxon>
    </lineage>
</organism>
<dbReference type="SUPFAM" id="SSF51261">
    <property type="entry name" value="Duplicated hybrid motif"/>
    <property type="match status" value="1"/>
</dbReference>
<dbReference type="EMBL" id="CP045835">
    <property type="protein sequence ID" value="QGG50758.1"/>
    <property type="molecule type" value="Genomic_DNA"/>
</dbReference>
<dbReference type="PANTHER" id="PTHR21666:SF270">
    <property type="entry name" value="MUREIN HYDROLASE ACTIVATOR ENVC"/>
    <property type="match status" value="1"/>
</dbReference>
<feature type="coiled-coil region" evidence="1">
    <location>
        <begin position="966"/>
        <end position="993"/>
    </location>
</feature>
<dbReference type="Gene3D" id="2.70.70.10">
    <property type="entry name" value="Glucose Permease (Domain IIA)"/>
    <property type="match status" value="1"/>
</dbReference>
<feature type="coiled-coil region" evidence="1">
    <location>
        <begin position="317"/>
        <end position="348"/>
    </location>
</feature>
<evidence type="ECO:0000313" key="4">
    <source>
        <dbReference type="Proteomes" id="UP000373269"/>
    </source>
</evidence>
<feature type="domain" description="M23ase beta-sheet core" evidence="2">
    <location>
        <begin position="1040"/>
        <end position="1145"/>
    </location>
</feature>
<dbReference type="InterPro" id="IPR016047">
    <property type="entry name" value="M23ase_b-sheet_dom"/>
</dbReference>
<accession>A0ABX6DAW1</accession>
<dbReference type="InterPro" id="IPR011055">
    <property type="entry name" value="Dup_hybrid_motif"/>
</dbReference>
<dbReference type="Pfam" id="PF01551">
    <property type="entry name" value="Peptidase_M23"/>
    <property type="match status" value="1"/>
</dbReference>
<gene>
    <name evidence="3" type="ORF">GDS87_07230</name>
</gene>
<dbReference type="Proteomes" id="UP000373269">
    <property type="component" value="Chromosome"/>
</dbReference>
<evidence type="ECO:0000256" key="1">
    <source>
        <dbReference type="SAM" id="Coils"/>
    </source>
</evidence>
<feature type="coiled-coil region" evidence="1">
    <location>
        <begin position="792"/>
        <end position="860"/>
    </location>
</feature>
<feature type="coiled-coil region" evidence="1">
    <location>
        <begin position="1490"/>
        <end position="1680"/>
    </location>
</feature>
<evidence type="ECO:0000259" key="2">
    <source>
        <dbReference type="Pfam" id="PF01551"/>
    </source>
</evidence>
<reference evidence="3 4" key="1">
    <citation type="submission" date="2019-11" db="EMBL/GenBank/DDBJ databases">
        <title>Whole Genome Sequencing and Comparative Genomic Analyses of Lysinibacillus pakistanensis LZH-9, a Halotolerant Strain with Excellent COD Removal Capability.</title>
        <authorList>
            <person name="Zhou H."/>
        </authorList>
    </citation>
    <scope>NUCLEOTIDE SEQUENCE [LARGE SCALE GENOMIC DNA]</scope>
    <source>
        <strain evidence="3 4">LZH-9</strain>
    </source>
</reference>
<keyword evidence="1" id="KW-0175">Coiled coil</keyword>
<evidence type="ECO:0000313" key="3">
    <source>
        <dbReference type="EMBL" id="QGG50758.1"/>
    </source>
</evidence>
<name>A0ABX6DAW1_9BACI</name>
<protein>
    <submittedName>
        <fullName evidence="3">Peptidoglycan DD-metalloendopeptidase family protein</fullName>
    </submittedName>
</protein>
<sequence>MNRSLPCIDRLSKIRRENRLSTGGGQTKPIELLAALGINDDISKKNIQTYIKRLKNIPAIKMSLDVKGPNTQILIEFKKQLQALEQQLQSVNQKYQEIGSDSPPSLSFFDELKKQITHSVKSINTLSQAFGDANINVSKFYKQLAKTPAGDLRTLENIVSKLKTEVETISFNHIQFGGIQETLANLQALESNLYSIYELNKAYADTADFEQLTSQITDLNTQLSNIQLGEGLNIAGLSDIPQQLEKINQGIEAFGKNTAAAAQSSTSLTSSIMTGLGHASTLKTVAEDVTGIVAFSKKALLGFNIAGIVLGASEFALNEYFKYKEKEKEKLEELKAEDQEILKSYSSNANEINSQVDRYTQLEKSMALGNADPTVLAEYQDISNRLGELLPHIVAHEDEYGNKIIGSSEALKVKIDLLKEQQALETQIAGEATKEKRNEDIKTRKGAISDLEDEYDSKLNDAAKDLRKKAKNLPTKEMFYGYNHKPMLDSPEDFDDKIKKFNKLQSAAEKSGNKKLADDYKELSDALKYHKEEIIKTESELNQNVLAQKNDYISNIADVINENDKLTDSVKNNAEGFAAQLIAAANTSDLDTLQDSLTSLFSNEDASTLINDVIGSFQKMENATSETFNAMASQTHDKIENMSDDLLKLGLNEEEVNSIMGSLEKRFTDTTRTQRELSNEMKVNNLTFAEAKEKVFGYNKEAEKLTTIYEQLAGVSQKKINDTSDLLFQYQMLTNQLKGYTEEEIRNLSQKGNLTAEEQRLVNVMHTRNGVINSLNSNYPTLLDIDGKAIKLNEEKIKAIEAENKANEALLNALKLAREGKLNEEQKMTLDAALETNNRIAIINQEIDALQLKRNEYAKDINSKKPHDSDTLRSEKNDSQLYDKISNKKAELIDLTKLKINYGEQLGKVGKAVSSVSKAENAANKTTKDSIYITDKFKDTLENLNLEIQKQVKVQATFPKHSDEYRKSLQTQLELERDKLSLLENQEKSLKSQISSGKINKTGTVAGNTSTTTSSTKLNGWSGKITSNFGNRILNGKKDFHLGVDIDGTKGQRLDAPVSGTVIKSGYAGNNKEDSSYGNIVMIKDDSGIKHLFAHMEKTLVKIGDNVTAGTQIGTIGNSGTVSSTSGDGSHLHYEVRKNDKAINPIDYLNNAKSGTVSSTNYTAVETTLQAIDQAKSELVRMQSDVLNQKEVIAKIEKDIIDSQLSYFDWKRGNIQSNLDYEDAKLKLVDKSSSRYTKTIDLQTKYLEQKQAVNNEELKYIEDLIKNGSLSAVTLDEMKGKLLELKTEMLDTNNAISQMALNKLDIFEYQRSLPESQLDYENVKIKELDTNSARYAKTLQLMTIYMNQKQNVNRNELNYLQQQIANGKHFGEMLEKLKERYVELTTEMKALDIEIREKNYEIILNIKTQYDEKNDEIQYQIDRSKLIQSMYKEGSADATREINFQIEKTNELYNNTVKEIEELQDKLHFDLNPEDIKKIGKDLDELSLLEIQIRANLKDYDKQLEDSEQKVVDELANKLFNAYKEYIQEKRDAHIKSIDEEIKRENERHDKVMDNYKDEMDLFRKNVQDKLQLIDRQEAQRDYNQDINKLEKDRNDIQGQYNLLLLDNSHEAKAKRKTLQEQLQQIDEEISEKRHDREIELRKESLNDQLEAKETEISQKEELETEYHEKELNLLDEKKQYWEQYYTDQLNNERKLEEIKGKIRKKEFESLKQEFGDYKNWLVESMPELQKTLSESMEKVGSSIRQNIIDELDNAINKIQEFKSLTEANGDFGSSNNYNNPENKSTLIEGDMQVLLGKFMTDVLAKNETNSIRQANIREKAHNLANEGRIKNNSQIPINIDFNDYITSTLSDADRLKLSQYFKEQAKKVVITPDLQSLIEREADLLKLKGRSYVLQNSASALQGGITNYSSNGIDGLGGKAMIVHPNELINSPIDTNNLLSMANILERAGLFFRPLFDRLPSFTNTFSTVQAASASTYGDINIEFNIDKMNGDMNDLTKFSKMINTDLLRKRGMRN</sequence>
<dbReference type="PANTHER" id="PTHR21666">
    <property type="entry name" value="PEPTIDASE-RELATED"/>
    <property type="match status" value="1"/>
</dbReference>
<dbReference type="CDD" id="cd12797">
    <property type="entry name" value="M23_peptidase"/>
    <property type="match status" value="1"/>
</dbReference>
<proteinExistence type="predicted"/>
<feature type="coiled-coil region" evidence="1">
    <location>
        <begin position="74"/>
        <end position="101"/>
    </location>
</feature>